<dbReference type="RefSeq" id="WP_253867035.1">
    <property type="nucleotide sequence ID" value="NZ_BAABHM010000011.1"/>
</dbReference>
<evidence type="ECO:0000256" key="2">
    <source>
        <dbReference type="SAM" id="Phobius"/>
    </source>
</evidence>
<evidence type="ECO:0000256" key="1">
    <source>
        <dbReference type="SAM" id="MobiDB-lite"/>
    </source>
</evidence>
<evidence type="ECO:0000313" key="5">
    <source>
        <dbReference type="EMBL" id="GAA4700330.1"/>
    </source>
</evidence>
<organism evidence="5 6">
    <name type="scientific">Promicromonospora umidemergens</name>
    <dbReference type="NCBI Taxonomy" id="629679"/>
    <lineage>
        <taxon>Bacteria</taxon>
        <taxon>Bacillati</taxon>
        <taxon>Actinomycetota</taxon>
        <taxon>Actinomycetes</taxon>
        <taxon>Micrococcales</taxon>
        <taxon>Promicromonosporaceae</taxon>
        <taxon>Promicromonospora</taxon>
    </lineage>
</organism>
<feature type="signal peptide" evidence="3">
    <location>
        <begin position="1"/>
        <end position="32"/>
    </location>
</feature>
<dbReference type="Pfam" id="PF07987">
    <property type="entry name" value="DUF1775"/>
    <property type="match status" value="1"/>
</dbReference>
<feature type="chain" id="PRO_5046617212" description="YncI copper-binding domain-containing protein" evidence="3">
    <location>
        <begin position="33"/>
        <end position="259"/>
    </location>
</feature>
<evidence type="ECO:0000259" key="4">
    <source>
        <dbReference type="Pfam" id="PF07987"/>
    </source>
</evidence>
<dbReference type="Gene3D" id="2.60.40.2230">
    <property type="entry name" value="Uncharacterised protein YcnI-like PF07987, DUF1775"/>
    <property type="match status" value="1"/>
</dbReference>
<sequence length="259" mass="26492">MLSRTRRHTVRLIAIAASAAGAALLLAGPAQAHVQVIADVIPGEPAQLRFQVPSELATATTVRIAVAVPPELEVMSVPALDGWTQETVAAPEDQGTQVIWTADSGHEIQPGESETFPVRVGPVPDQYSVTFDTEQTYSDGTVSAWNEVPTGDEDPDFPAPVLLINPEAEPPEGTTPAEDAGPAEEAVPAAGPGERPTATAATESTEAAAEQAGPASGVLAGVGAGVVLGGVVTVILLRRRQVGATAASAHRTGVPSEDR</sequence>
<dbReference type="InterPro" id="IPR012533">
    <property type="entry name" value="YcnI-copper_dom"/>
</dbReference>
<feature type="domain" description="YncI copper-binding" evidence="4">
    <location>
        <begin position="42"/>
        <end position="163"/>
    </location>
</feature>
<keyword evidence="6" id="KW-1185">Reference proteome</keyword>
<protein>
    <recommendedName>
        <fullName evidence="4">YncI copper-binding domain-containing protein</fullName>
    </recommendedName>
</protein>
<accession>A0ABP8X766</accession>
<dbReference type="Proteomes" id="UP001500843">
    <property type="component" value="Unassembled WGS sequence"/>
</dbReference>
<comment type="caution">
    <text evidence="5">The sequence shown here is derived from an EMBL/GenBank/DDBJ whole genome shotgun (WGS) entry which is preliminary data.</text>
</comment>
<keyword evidence="3" id="KW-0732">Signal</keyword>
<gene>
    <name evidence="5" type="ORF">GCM10023198_21350</name>
</gene>
<dbReference type="InterPro" id="IPR006311">
    <property type="entry name" value="TAT_signal"/>
</dbReference>
<feature type="compositionally biased region" description="Low complexity" evidence="1">
    <location>
        <begin position="171"/>
        <end position="209"/>
    </location>
</feature>
<keyword evidence="2" id="KW-0812">Transmembrane</keyword>
<reference evidence="6" key="1">
    <citation type="journal article" date="2019" name="Int. J. Syst. Evol. Microbiol.">
        <title>The Global Catalogue of Microorganisms (GCM) 10K type strain sequencing project: providing services to taxonomists for standard genome sequencing and annotation.</title>
        <authorList>
            <consortium name="The Broad Institute Genomics Platform"/>
            <consortium name="The Broad Institute Genome Sequencing Center for Infectious Disease"/>
            <person name="Wu L."/>
            <person name="Ma J."/>
        </authorList>
    </citation>
    <scope>NUCLEOTIDE SEQUENCE [LARGE SCALE GENOMIC DNA]</scope>
    <source>
        <strain evidence="6">JCM 17975</strain>
    </source>
</reference>
<name>A0ABP8X766_9MICO</name>
<proteinExistence type="predicted"/>
<dbReference type="PROSITE" id="PS51318">
    <property type="entry name" value="TAT"/>
    <property type="match status" value="1"/>
</dbReference>
<evidence type="ECO:0000313" key="6">
    <source>
        <dbReference type="Proteomes" id="UP001500843"/>
    </source>
</evidence>
<evidence type="ECO:0000256" key="3">
    <source>
        <dbReference type="SAM" id="SignalP"/>
    </source>
</evidence>
<feature type="transmembrane region" description="Helical" evidence="2">
    <location>
        <begin position="218"/>
        <end position="237"/>
    </location>
</feature>
<keyword evidence="2" id="KW-1133">Transmembrane helix</keyword>
<dbReference type="InterPro" id="IPR038507">
    <property type="entry name" value="YcnI-like_sf"/>
</dbReference>
<keyword evidence="2" id="KW-0472">Membrane</keyword>
<feature type="region of interest" description="Disordered" evidence="1">
    <location>
        <begin position="145"/>
        <end position="209"/>
    </location>
</feature>
<dbReference type="EMBL" id="BAABHM010000011">
    <property type="protein sequence ID" value="GAA4700330.1"/>
    <property type="molecule type" value="Genomic_DNA"/>
</dbReference>